<evidence type="ECO:0000313" key="2">
    <source>
        <dbReference type="EMBL" id="KXU96650.1"/>
    </source>
</evidence>
<proteinExistence type="predicted"/>
<feature type="transmembrane region" description="Helical" evidence="1">
    <location>
        <begin position="116"/>
        <end position="137"/>
    </location>
</feature>
<dbReference type="RefSeq" id="WP_062248605.1">
    <property type="nucleotide sequence ID" value="NZ_JAMYZS010000008.1"/>
</dbReference>
<feature type="transmembrane region" description="Helical" evidence="1">
    <location>
        <begin position="7"/>
        <end position="28"/>
    </location>
</feature>
<keyword evidence="1" id="KW-1133">Transmembrane helix</keyword>
<gene>
    <name evidence="2" type="ORF">AD928_04495</name>
</gene>
<organism evidence="2 3">
    <name type="scientific">Acetobacter cerevisiae</name>
    <dbReference type="NCBI Taxonomy" id="178900"/>
    <lineage>
        <taxon>Bacteria</taxon>
        <taxon>Pseudomonadati</taxon>
        <taxon>Pseudomonadota</taxon>
        <taxon>Alphaproteobacteria</taxon>
        <taxon>Acetobacterales</taxon>
        <taxon>Acetobacteraceae</taxon>
        <taxon>Acetobacter</taxon>
    </lineage>
</organism>
<feature type="transmembrane region" description="Helical" evidence="1">
    <location>
        <begin position="81"/>
        <end position="104"/>
    </location>
</feature>
<dbReference type="EMBL" id="LHZA01000126">
    <property type="protein sequence ID" value="KXU96650.1"/>
    <property type="molecule type" value="Genomic_DNA"/>
</dbReference>
<dbReference type="Proteomes" id="UP000075473">
    <property type="component" value="Unassembled WGS sequence"/>
</dbReference>
<keyword evidence="1" id="KW-0812">Transmembrane</keyword>
<evidence type="ECO:0000313" key="3">
    <source>
        <dbReference type="Proteomes" id="UP000075473"/>
    </source>
</evidence>
<keyword evidence="1" id="KW-0472">Membrane</keyword>
<evidence type="ECO:0000256" key="1">
    <source>
        <dbReference type="SAM" id="Phobius"/>
    </source>
</evidence>
<accession>A0A149QH67</accession>
<dbReference type="AlphaFoldDB" id="A0A149QH67"/>
<protein>
    <submittedName>
        <fullName evidence="2">Uncharacterized protein</fullName>
    </submittedName>
</protein>
<name>A0A149QH67_9PROT</name>
<dbReference type="PATRIC" id="fig|178900.5.peg.1350"/>
<feature type="transmembrane region" description="Helical" evidence="1">
    <location>
        <begin position="48"/>
        <end position="69"/>
    </location>
</feature>
<sequence>MRLSVRYLVAVFIFSLIWSALVSLHAAGHGPTTLTPPSAILYCLARSGLFFLAFSFLGVPMGWVCLSLYRATHHRSLLHCLLFGMLWGCGTMALLGVLLALGSFALSASGHEALNWTRALTTSALSGAVAGLVFWSLTPLSRRMATL</sequence>
<comment type="caution">
    <text evidence="2">The sequence shown here is derived from an EMBL/GenBank/DDBJ whole genome shotgun (WGS) entry which is preliminary data.</text>
</comment>
<reference evidence="2 3" key="1">
    <citation type="submission" date="2015-06" db="EMBL/GenBank/DDBJ databases">
        <title>Improved classification and identification of acetic acid bacteria using matrix-assisted laser desorption/ionization time-of-flight mass spectrometry; Gluconobacter nephelii and Gluconobacter uchimurae are later heterotypic synonyms of Gluconobacter japonicus and Gluconobacter oxydans, respectively.</title>
        <authorList>
            <person name="Li L."/>
            <person name="Cleenwerck I."/>
            <person name="De Vuyst L."/>
            <person name="Vandamme P."/>
        </authorList>
    </citation>
    <scope>NUCLEOTIDE SEQUENCE [LARGE SCALE GENOMIC DNA]</scope>
    <source>
        <strain evidence="2 3">LMG 1625</strain>
    </source>
</reference>